<keyword evidence="3" id="KW-1185">Reference proteome</keyword>
<feature type="compositionally biased region" description="Polar residues" evidence="1">
    <location>
        <begin position="19"/>
        <end position="29"/>
    </location>
</feature>
<name>A0A4Y2SY95_ARAVE</name>
<dbReference type="Proteomes" id="UP000499080">
    <property type="component" value="Unassembled WGS sequence"/>
</dbReference>
<accession>A0A4Y2SY95</accession>
<evidence type="ECO:0000256" key="1">
    <source>
        <dbReference type="SAM" id="MobiDB-lite"/>
    </source>
</evidence>
<protein>
    <submittedName>
        <fullName evidence="2">Uncharacterized protein</fullName>
    </submittedName>
</protein>
<gene>
    <name evidence="2" type="ORF">AVEN_7801_1</name>
</gene>
<dbReference type="AlphaFoldDB" id="A0A4Y2SY95"/>
<dbReference type="EMBL" id="BGPR01024890">
    <property type="protein sequence ID" value="GBN93324.1"/>
    <property type="molecule type" value="Genomic_DNA"/>
</dbReference>
<proteinExistence type="predicted"/>
<organism evidence="2 3">
    <name type="scientific">Araneus ventricosus</name>
    <name type="common">Orbweaver spider</name>
    <name type="synonym">Epeira ventricosa</name>
    <dbReference type="NCBI Taxonomy" id="182803"/>
    <lineage>
        <taxon>Eukaryota</taxon>
        <taxon>Metazoa</taxon>
        <taxon>Ecdysozoa</taxon>
        <taxon>Arthropoda</taxon>
        <taxon>Chelicerata</taxon>
        <taxon>Arachnida</taxon>
        <taxon>Araneae</taxon>
        <taxon>Araneomorphae</taxon>
        <taxon>Entelegynae</taxon>
        <taxon>Araneoidea</taxon>
        <taxon>Araneidae</taxon>
        <taxon>Araneus</taxon>
    </lineage>
</organism>
<evidence type="ECO:0000313" key="3">
    <source>
        <dbReference type="Proteomes" id="UP000499080"/>
    </source>
</evidence>
<comment type="caution">
    <text evidence="2">The sequence shown here is derived from an EMBL/GenBank/DDBJ whole genome shotgun (WGS) entry which is preliminary data.</text>
</comment>
<reference evidence="2 3" key="1">
    <citation type="journal article" date="2019" name="Sci. Rep.">
        <title>Orb-weaving spider Araneus ventricosus genome elucidates the spidroin gene catalogue.</title>
        <authorList>
            <person name="Kono N."/>
            <person name="Nakamura H."/>
            <person name="Ohtoshi R."/>
            <person name="Moran D.A.P."/>
            <person name="Shinohara A."/>
            <person name="Yoshida Y."/>
            <person name="Fujiwara M."/>
            <person name="Mori M."/>
            <person name="Tomita M."/>
            <person name="Arakawa K."/>
        </authorList>
    </citation>
    <scope>NUCLEOTIDE SEQUENCE [LARGE SCALE GENOMIC DNA]</scope>
</reference>
<feature type="region of interest" description="Disordered" evidence="1">
    <location>
        <begin position="1"/>
        <end position="29"/>
    </location>
</feature>
<evidence type="ECO:0000313" key="2">
    <source>
        <dbReference type="EMBL" id="GBN93324.1"/>
    </source>
</evidence>
<sequence>MALAPVNTKPNQPWYIEPTDTTNFSNSPNRSPISLNACNELQKQEFGCKEPKVRLFKAKCLEKHRVDAFSQSEIQHFECCYGHLITSDAPSDEDIVSLIKEIMI</sequence>